<keyword evidence="4" id="KW-1185">Reference proteome</keyword>
<evidence type="ECO:0000313" key="3">
    <source>
        <dbReference type="EMBL" id="TRM55199.1"/>
    </source>
</evidence>
<evidence type="ECO:0000313" key="4">
    <source>
        <dbReference type="Proteomes" id="UP000320762"/>
    </source>
</evidence>
<comment type="caution">
    <text evidence="3">The sequence shown here is derived from an EMBL/GenBank/DDBJ whole genome shotgun (WGS) entry which is preliminary data.</text>
</comment>
<dbReference type="AlphaFoldDB" id="A0A550BRP3"/>
<dbReference type="Proteomes" id="UP000320762">
    <property type="component" value="Unassembled WGS sequence"/>
</dbReference>
<keyword evidence="2" id="KW-0812">Transmembrane</keyword>
<dbReference type="OrthoDB" id="2934473at2759"/>
<evidence type="ECO:0000256" key="2">
    <source>
        <dbReference type="SAM" id="Phobius"/>
    </source>
</evidence>
<name>A0A550BRP3_9AGAR</name>
<organism evidence="3 4">
    <name type="scientific">Schizophyllum amplum</name>
    <dbReference type="NCBI Taxonomy" id="97359"/>
    <lineage>
        <taxon>Eukaryota</taxon>
        <taxon>Fungi</taxon>
        <taxon>Dikarya</taxon>
        <taxon>Basidiomycota</taxon>
        <taxon>Agaricomycotina</taxon>
        <taxon>Agaricomycetes</taxon>
        <taxon>Agaricomycetidae</taxon>
        <taxon>Agaricales</taxon>
        <taxon>Schizophyllaceae</taxon>
        <taxon>Schizophyllum</taxon>
    </lineage>
</organism>
<keyword evidence="2" id="KW-1133">Transmembrane helix</keyword>
<accession>A0A550BRP3</accession>
<dbReference type="EMBL" id="VDMD01000246">
    <property type="protein sequence ID" value="TRM55199.1"/>
    <property type="molecule type" value="Genomic_DNA"/>
</dbReference>
<feature type="transmembrane region" description="Helical" evidence="2">
    <location>
        <begin position="323"/>
        <end position="345"/>
    </location>
</feature>
<protein>
    <submittedName>
        <fullName evidence="3">Uncharacterized protein</fullName>
    </submittedName>
</protein>
<sequence length="779" mass="85252">MKLCANLASRLGSTLQKCDPECDDVLAQYNAAHGILPSVAEPCLSDEDEHARQANGSIQDMPDELMSMDVDEGSWEDSHAEASSRASPSPFQAPDADTDPLPPDQTVFAQLLLSDCMFDVPSNVLARGVSAVKVTGPPADMGSLRSVAQSLQPAVAAFVQGRSLSAIDLSTAFVNSAVHAAQSLSSLAAASEVMTADALVMRHGAMTATLGLEHFVEQLAYPPFESTFHTVSWVAELYSWASSIAKGLDPSAGRPPEQIPFTPSTLDPAFTRAVFLLPLRSGTGSLRFIDTIRRRTAADLVYKALSAWFGLSDELTSHRRNRYYICLSLLHAYGTSLVLLAPVVIRMFEHPFGRQLQTPHRRKRPLTVGHRAQVCNEVTALASSEEPRFRQALADLDELAGLYFEYLALRVPSPDTVAPSVRKPKMPNRQFSLANVENAAEHVVRFLRLAAAVFDPEYMMGQHVMCAAYLASSMDSRFPLRDVAPYRLHATAPGRCLTRENVQSRSGAFSVLIGRLLLAGSPCALAHSVLFQDDKDAEAFRRQHPQYTDTTFVNPSGHTGTTGRSWAHYTHCWENAVTLAEHIRNHGPHVRPSERYTFSQLVRFIRTLRIPTMDPLAAFLIAADLALCDAAPMPTVFELADLCVLGDTRTLGWLGLPHGSALDRAQSHAALHAAVTTQLNQAEMDGWHWDILMFEHVLRKYCDSVPLFVSSHALWAVRSIDRGLCTAAMDALNVVGHGHNWDSPQALAQWLADDQAGEGSSRAVNLLAFLHSQFAPLRV</sequence>
<gene>
    <name evidence="3" type="ORF">BD626DRAFT_579138</name>
</gene>
<reference evidence="3 4" key="1">
    <citation type="journal article" date="2019" name="New Phytol.">
        <title>Comparative genomics reveals unique wood-decay strategies and fruiting body development in the Schizophyllaceae.</title>
        <authorList>
            <person name="Almasi E."/>
            <person name="Sahu N."/>
            <person name="Krizsan K."/>
            <person name="Balint B."/>
            <person name="Kovacs G.M."/>
            <person name="Kiss B."/>
            <person name="Cseklye J."/>
            <person name="Drula E."/>
            <person name="Henrissat B."/>
            <person name="Nagy I."/>
            <person name="Chovatia M."/>
            <person name="Adam C."/>
            <person name="LaButti K."/>
            <person name="Lipzen A."/>
            <person name="Riley R."/>
            <person name="Grigoriev I.V."/>
            <person name="Nagy L.G."/>
        </authorList>
    </citation>
    <scope>NUCLEOTIDE SEQUENCE [LARGE SCALE GENOMIC DNA]</scope>
    <source>
        <strain evidence="3 4">NL-1724</strain>
    </source>
</reference>
<keyword evidence="2" id="KW-0472">Membrane</keyword>
<feature type="region of interest" description="Disordered" evidence="1">
    <location>
        <begin position="72"/>
        <end position="104"/>
    </location>
</feature>
<evidence type="ECO:0000256" key="1">
    <source>
        <dbReference type="SAM" id="MobiDB-lite"/>
    </source>
</evidence>
<proteinExistence type="predicted"/>